<evidence type="ECO:0000259" key="11">
    <source>
        <dbReference type="Pfam" id="PF00149"/>
    </source>
</evidence>
<dbReference type="InterPro" id="IPR029052">
    <property type="entry name" value="Metallo-depent_PP-like"/>
</dbReference>
<dbReference type="InterPro" id="IPR010138">
    <property type="entry name" value="UDP-diacylglucosamine_Hdrlase"/>
</dbReference>
<comment type="function">
    <text evidence="10">Hydrolyzes the pyrophosphate bond of UDP-2,3-diacylglucosamine to yield 2,3-diacylglucosamine 1-phosphate (lipid X) and UMP by catalyzing the attack of water at the alpha-P atom. Involved in the biosynthesis of lipid A, a phosphorylated glycolipid that anchors the lipopolysaccharide to the outer membrane of the cell.</text>
</comment>
<evidence type="ECO:0000256" key="10">
    <source>
        <dbReference type="HAMAP-Rule" id="MF_00575"/>
    </source>
</evidence>
<evidence type="ECO:0000256" key="2">
    <source>
        <dbReference type="ARBA" id="ARBA00022516"/>
    </source>
</evidence>
<evidence type="ECO:0000256" key="5">
    <source>
        <dbReference type="ARBA" id="ARBA00022723"/>
    </source>
</evidence>
<keyword evidence="13" id="KW-1185">Reference proteome</keyword>
<evidence type="ECO:0000256" key="3">
    <source>
        <dbReference type="ARBA" id="ARBA00022519"/>
    </source>
</evidence>
<feature type="binding site" evidence="10">
    <location>
        <position position="197"/>
    </location>
    <ligand>
        <name>Mn(2+)</name>
        <dbReference type="ChEBI" id="CHEBI:29035"/>
        <label>1</label>
    </ligand>
</feature>
<dbReference type="PANTHER" id="PTHR34990">
    <property type="entry name" value="UDP-2,3-DIACYLGLUCOSAMINE HYDROLASE-RELATED"/>
    <property type="match status" value="1"/>
</dbReference>
<feature type="domain" description="Calcineurin-like phosphoesterase" evidence="11">
    <location>
        <begin position="1"/>
        <end position="199"/>
    </location>
</feature>
<evidence type="ECO:0000256" key="6">
    <source>
        <dbReference type="ARBA" id="ARBA00022801"/>
    </source>
</evidence>
<feature type="binding site" evidence="10">
    <location>
        <position position="8"/>
    </location>
    <ligand>
        <name>Mn(2+)</name>
        <dbReference type="ChEBI" id="CHEBI:29035"/>
        <label>1</label>
    </ligand>
</feature>
<dbReference type="STRING" id="674.VM_05820"/>
<dbReference type="HAMAP" id="MF_00575">
    <property type="entry name" value="LpxH"/>
    <property type="match status" value="1"/>
</dbReference>
<dbReference type="EC" id="3.6.1.54" evidence="10"/>
<comment type="subcellular location">
    <subcellularLocation>
        <location evidence="10">Cell inner membrane</location>
        <topology evidence="10">Peripheral membrane protein</topology>
        <orientation evidence="10">Cytoplasmic side</orientation>
    </subcellularLocation>
</comment>
<comment type="cofactor">
    <cofactor evidence="10">
        <name>Mn(2+)</name>
        <dbReference type="ChEBI" id="CHEBI:29035"/>
    </cofactor>
    <text evidence="10">Binds 2 Mn(2+) ions per subunit in a binuclear metal center.</text>
</comment>
<gene>
    <name evidence="10 12" type="primary">lpxH</name>
    <name evidence="12" type="ORF">AL544_008175</name>
</gene>
<feature type="binding site" evidence="10">
    <location>
        <position position="164"/>
    </location>
    <ligand>
        <name>substrate</name>
    </ligand>
</feature>
<feature type="binding site" evidence="10">
    <location>
        <position position="114"/>
    </location>
    <ligand>
        <name>Mn(2+)</name>
        <dbReference type="ChEBI" id="CHEBI:29035"/>
        <label>2</label>
    </ligand>
</feature>
<dbReference type="Gene3D" id="3.60.21.10">
    <property type="match status" value="1"/>
</dbReference>
<keyword evidence="5 10" id="KW-0479">Metal-binding</keyword>
<dbReference type="PANTHER" id="PTHR34990:SF1">
    <property type="entry name" value="UDP-2,3-DIACYLGLUCOSAMINE HYDROLASE"/>
    <property type="match status" value="1"/>
</dbReference>
<feature type="binding site" evidence="10">
    <location>
        <position position="41"/>
    </location>
    <ligand>
        <name>Mn(2+)</name>
        <dbReference type="ChEBI" id="CHEBI:29035"/>
        <label>2</label>
    </ligand>
</feature>
<organism evidence="12 13">
    <name type="scientific">Vibrio mimicus</name>
    <dbReference type="NCBI Taxonomy" id="674"/>
    <lineage>
        <taxon>Bacteria</taxon>
        <taxon>Pseudomonadati</taxon>
        <taxon>Pseudomonadota</taxon>
        <taxon>Gammaproteobacteria</taxon>
        <taxon>Vibrionales</taxon>
        <taxon>Vibrionaceae</taxon>
        <taxon>Vibrio</taxon>
    </lineage>
</organism>
<keyword evidence="4 10" id="KW-0441">Lipid A biosynthesis</keyword>
<dbReference type="GO" id="GO:0005737">
    <property type="term" value="C:cytoplasm"/>
    <property type="evidence" value="ECO:0007669"/>
    <property type="project" value="InterPro"/>
</dbReference>
<dbReference type="SUPFAM" id="SSF56300">
    <property type="entry name" value="Metallo-dependent phosphatases"/>
    <property type="match status" value="1"/>
</dbReference>
<feature type="binding site" evidence="10">
    <location>
        <position position="41"/>
    </location>
    <ligand>
        <name>Mn(2+)</name>
        <dbReference type="ChEBI" id="CHEBI:29035"/>
        <label>1</label>
    </ligand>
</feature>
<name>A0A2J9UX17_VIBMI</name>
<dbReference type="AlphaFoldDB" id="A0A2J9UX17"/>
<dbReference type="InterPro" id="IPR043461">
    <property type="entry name" value="LpxH-like"/>
</dbReference>
<feature type="binding site" evidence="10">
    <location>
        <position position="122"/>
    </location>
    <ligand>
        <name>substrate</name>
    </ligand>
</feature>
<dbReference type="GO" id="GO:0008758">
    <property type="term" value="F:UDP-2,3-diacylglucosamine hydrolase activity"/>
    <property type="evidence" value="ECO:0007669"/>
    <property type="project" value="UniProtKB-UniRule"/>
</dbReference>
<feature type="binding site" evidence="10">
    <location>
        <position position="195"/>
    </location>
    <ligand>
        <name>Mn(2+)</name>
        <dbReference type="ChEBI" id="CHEBI:29035"/>
        <label>2</label>
    </ligand>
</feature>
<keyword evidence="6 10" id="KW-0378">Hydrolase</keyword>
<dbReference type="NCBIfam" id="TIGR01854">
    <property type="entry name" value="lipid_A_lpxH"/>
    <property type="match status" value="1"/>
</dbReference>
<dbReference type="UniPathway" id="UPA00359">
    <property type="reaction ID" value="UER00480"/>
</dbReference>
<reference evidence="12" key="1">
    <citation type="submission" date="2017-12" db="EMBL/GenBank/DDBJ databases">
        <title>FDA dAtabase for Regulatory Grade micrObial Sequences (FDA-ARGOS): Supporting development and validation of Infectious Disease Dx tests.</title>
        <authorList>
            <person name="Hoffmann M."/>
            <person name="Allard M."/>
            <person name="Evans P."/>
            <person name="Brown E."/>
            <person name="Tallon L.J."/>
            <person name="Sadzewicz L."/>
            <person name="Sengamalay N."/>
            <person name="Ott S."/>
            <person name="Godinez A."/>
            <person name="Nagaraj S."/>
            <person name="Vavikolanu K."/>
            <person name="Aluvathingal J."/>
            <person name="Nadendla S."/>
            <person name="Hobson J."/>
            <person name="Sichtig H."/>
        </authorList>
    </citation>
    <scope>NUCLEOTIDE SEQUENCE [LARGE SCALE GENOMIC DNA]</scope>
    <source>
        <strain evidence="12">FDAARGOS_113</strain>
    </source>
</reference>
<keyword evidence="8 10" id="KW-0472">Membrane</keyword>
<evidence type="ECO:0000256" key="7">
    <source>
        <dbReference type="ARBA" id="ARBA00023098"/>
    </source>
</evidence>
<dbReference type="Pfam" id="PF00149">
    <property type="entry name" value="Metallophos"/>
    <property type="match status" value="1"/>
</dbReference>
<comment type="catalytic activity">
    <reaction evidence="10">
        <text>UDP-2-N,3-O-bis[(3R)-3-hydroxytetradecanoyl]-alpha-D-glucosamine + H2O = 2-N,3-O-bis[(3R)-3-hydroxytetradecanoyl]-alpha-D-glucosaminyl 1-phosphate + UMP + 2 H(+)</text>
        <dbReference type="Rhea" id="RHEA:25213"/>
        <dbReference type="ChEBI" id="CHEBI:15377"/>
        <dbReference type="ChEBI" id="CHEBI:15378"/>
        <dbReference type="ChEBI" id="CHEBI:57865"/>
        <dbReference type="ChEBI" id="CHEBI:57957"/>
        <dbReference type="ChEBI" id="CHEBI:78847"/>
        <dbReference type="EC" id="3.6.1.54"/>
    </reaction>
</comment>
<comment type="similarity">
    <text evidence="10">Belongs to the LpxH family.</text>
</comment>
<feature type="binding site" evidence="10">
    <location>
        <position position="10"/>
    </location>
    <ligand>
        <name>Mn(2+)</name>
        <dbReference type="ChEBI" id="CHEBI:29035"/>
        <label>1</label>
    </ligand>
</feature>
<dbReference type="InterPro" id="IPR004843">
    <property type="entry name" value="Calcineurin-like_PHP"/>
</dbReference>
<feature type="binding site" evidence="10">
    <location>
        <position position="195"/>
    </location>
    <ligand>
        <name>substrate</name>
    </ligand>
</feature>
<keyword evidence="2 10" id="KW-0444">Lipid biosynthesis</keyword>
<dbReference type="RefSeq" id="WP_000557008.1">
    <property type="nucleotide sequence ID" value="NZ_CAWMSS010000001.1"/>
</dbReference>
<dbReference type="NCBIfam" id="NF003743">
    <property type="entry name" value="PRK05340.1"/>
    <property type="match status" value="1"/>
</dbReference>
<feature type="binding site" evidence="10">
    <location>
        <position position="167"/>
    </location>
    <ligand>
        <name>substrate</name>
    </ligand>
</feature>
<evidence type="ECO:0000256" key="9">
    <source>
        <dbReference type="ARBA" id="ARBA00023211"/>
    </source>
</evidence>
<dbReference type="CDD" id="cd07398">
    <property type="entry name" value="MPP_YbbF-LpxH"/>
    <property type="match status" value="1"/>
</dbReference>
<accession>A0A2J9UX17</accession>
<keyword evidence="9 10" id="KW-0464">Manganese</keyword>
<sequence length="243" mass="28013">MHTLFISDLHLSPNQPEITASFIQFMREEAPKADALYVLGDLFDFWIGDDDPTPFAQQIKAEFYQLSQKGVVCYFTKGNRDFLIGKRFAKETGFHLLPDEAVIDLYGRKAVILHGDTLCTQDTQYLAFRKKVHQPWLQCLFSLLPFALRRRIVRKVQSDIRGEKQQKSMMIMDVTPSEVVDVMQRHQVDLMIHGHTHRPAIHQISLNDSNVKTRIVLGDWYNQSSVLVYSKLTGYSLQSKPLS</sequence>
<protein>
    <recommendedName>
        <fullName evidence="10">UDP-2,3-diacylglucosamine hydrolase</fullName>
        <ecNumber evidence="10">3.6.1.54</ecNumber>
    </recommendedName>
    <alternativeName>
        <fullName evidence="10">UDP-2,3-diacylglucosamine diphosphatase</fullName>
    </alternativeName>
</protein>
<keyword evidence="1 10" id="KW-1003">Cell membrane</keyword>
<dbReference type="Proteomes" id="UP000053748">
    <property type="component" value="Unassembled WGS sequence"/>
</dbReference>
<keyword evidence="3 10" id="KW-0997">Cell inner membrane</keyword>
<evidence type="ECO:0000256" key="4">
    <source>
        <dbReference type="ARBA" id="ARBA00022556"/>
    </source>
</evidence>
<proteinExistence type="inferred from homology"/>
<evidence type="ECO:0000256" key="8">
    <source>
        <dbReference type="ARBA" id="ARBA00023136"/>
    </source>
</evidence>
<evidence type="ECO:0000256" key="1">
    <source>
        <dbReference type="ARBA" id="ARBA00022475"/>
    </source>
</evidence>
<dbReference type="EMBL" id="LOSJ02000002">
    <property type="protein sequence ID" value="PNM56051.1"/>
    <property type="molecule type" value="Genomic_DNA"/>
</dbReference>
<comment type="caution">
    <text evidence="12">The sequence shown here is derived from an EMBL/GenBank/DDBJ whole genome shotgun (WGS) entry which is preliminary data.</text>
</comment>
<comment type="pathway">
    <text evidence="10">Glycolipid biosynthesis; lipid IV(A) biosynthesis; lipid IV(A) from (3R)-3-hydroxytetradecanoyl-[acyl-carrier-protein] and UDP-N-acetyl-alpha-D-glucosamine: step 4/6.</text>
</comment>
<dbReference type="GO" id="GO:0009245">
    <property type="term" value="P:lipid A biosynthetic process"/>
    <property type="evidence" value="ECO:0007669"/>
    <property type="project" value="UniProtKB-UniRule"/>
</dbReference>
<dbReference type="GO" id="GO:0019897">
    <property type="term" value="C:extrinsic component of plasma membrane"/>
    <property type="evidence" value="ECO:0007669"/>
    <property type="project" value="UniProtKB-UniRule"/>
</dbReference>
<feature type="binding site" evidence="10">
    <location>
        <begin position="79"/>
        <end position="80"/>
    </location>
    <ligand>
        <name>substrate</name>
    </ligand>
</feature>
<feature type="binding site" evidence="10">
    <location>
        <position position="79"/>
    </location>
    <ligand>
        <name>Mn(2+)</name>
        <dbReference type="ChEBI" id="CHEBI:29035"/>
        <label>2</label>
    </ligand>
</feature>
<dbReference type="OrthoDB" id="9783283at2"/>
<comment type="caution">
    <text evidence="10">Lacks conserved residue(s) required for the propagation of feature annotation.</text>
</comment>
<keyword evidence="7 10" id="KW-0443">Lipid metabolism</keyword>
<dbReference type="GO" id="GO:0030145">
    <property type="term" value="F:manganese ion binding"/>
    <property type="evidence" value="ECO:0007669"/>
    <property type="project" value="UniProtKB-UniRule"/>
</dbReference>
<evidence type="ECO:0000313" key="13">
    <source>
        <dbReference type="Proteomes" id="UP000053748"/>
    </source>
</evidence>
<evidence type="ECO:0000313" key="12">
    <source>
        <dbReference type="EMBL" id="PNM56051.1"/>
    </source>
</evidence>